<dbReference type="KEGG" id="dtl:H8F01_20655"/>
<dbReference type="EMBL" id="CP060412">
    <property type="protein sequence ID" value="QNK01417.1"/>
    <property type="molecule type" value="Genomic_DNA"/>
</dbReference>
<dbReference type="GO" id="GO:0006352">
    <property type="term" value="P:DNA-templated transcription initiation"/>
    <property type="evidence" value="ECO:0007669"/>
    <property type="project" value="InterPro"/>
</dbReference>
<dbReference type="GO" id="GO:0016987">
    <property type="term" value="F:sigma factor activity"/>
    <property type="evidence" value="ECO:0007669"/>
    <property type="project" value="UniProtKB-KW"/>
</dbReference>
<dbReference type="SUPFAM" id="SSF88659">
    <property type="entry name" value="Sigma3 and sigma4 domains of RNA polymerase sigma factors"/>
    <property type="match status" value="1"/>
</dbReference>
<dbReference type="SUPFAM" id="SSF88946">
    <property type="entry name" value="Sigma2 domain of RNA polymerase sigma factors"/>
    <property type="match status" value="1"/>
</dbReference>
<keyword evidence="4" id="KW-0238">DNA-binding</keyword>
<dbReference type="InterPro" id="IPR036388">
    <property type="entry name" value="WH-like_DNA-bd_sf"/>
</dbReference>
<evidence type="ECO:0000313" key="9">
    <source>
        <dbReference type="Proteomes" id="UP000515873"/>
    </source>
</evidence>
<evidence type="ECO:0000256" key="2">
    <source>
        <dbReference type="ARBA" id="ARBA00023015"/>
    </source>
</evidence>
<dbReference type="InterPro" id="IPR013249">
    <property type="entry name" value="RNA_pol_sigma70_r4_t2"/>
</dbReference>
<keyword evidence="5" id="KW-0804">Transcription</keyword>
<dbReference type="InterPro" id="IPR013325">
    <property type="entry name" value="RNA_pol_sigma_r2"/>
</dbReference>
<dbReference type="Pfam" id="PF04542">
    <property type="entry name" value="Sigma70_r2"/>
    <property type="match status" value="1"/>
</dbReference>
<sequence length="171" mass="19175">MPPRRADAAPDGEDVSCETLLRTSAPLLAAYFARRVGHGQADLDDLVQEALIAVYLHRAHYDRTRPFRGWLFGIARHKMVDYFRSRRAHLQLSLIDDTCAVDGFEAQASARMDIERLLRALPHKQARVIRDTQIDGLTSSEAASRRGIGESDVRVSVHRGVKAMRRSIGIT</sequence>
<name>A0A7G8Q3Q9_9GAMM</name>
<dbReference type="InterPro" id="IPR014284">
    <property type="entry name" value="RNA_pol_sigma-70_dom"/>
</dbReference>
<dbReference type="Gene3D" id="1.10.1740.10">
    <property type="match status" value="1"/>
</dbReference>
<dbReference type="Pfam" id="PF08281">
    <property type="entry name" value="Sigma70_r4_2"/>
    <property type="match status" value="1"/>
</dbReference>
<feature type="domain" description="RNA polymerase sigma factor 70 region 4 type 2" evidence="7">
    <location>
        <begin position="112"/>
        <end position="164"/>
    </location>
</feature>
<dbReference type="RefSeq" id="WP_187056879.1">
    <property type="nucleotide sequence ID" value="NZ_CP060412.1"/>
</dbReference>
<accession>A0A7G8Q3Q9</accession>
<dbReference type="AlphaFoldDB" id="A0A7G8Q3Q9"/>
<evidence type="ECO:0000259" key="6">
    <source>
        <dbReference type="Pfam" id="PF04542"/>
    </source>
</evidence>
<dbReference type="GO" id="GO:0003677">
    <property type="term" value="F:DNA binding"/>
    <property type="evidence" value="ECO:0007669"/>
    <property type="project" value="UniProtKB-KW"/>
</dbReference>
<evidence type="ECO:0000256" key="1">
    <source>
        <dbReference type="ARBA" id="ARBA00010641"/>
    </source>
</evidence>
<dbReference type="Proteomes" id="UP000515873">
    <property type="component" value="Chromosome"/>
</dbReference>
<reference evidence="8 9" key="1">
    <citation type="submission" date="2020-08" db="EMBL/GenBank/DDBJ databases">
        <title>Dyella sp. G9 isolated from forest soil.</title>
        <authorList>
            <person name="Fu J."/>
            <person name="Qiu L."/>
        </authorList>
    </citation>
    <scope>NUCLEOTIDE SEQUENCE [LARGE SCALE GENOMIC DNA]</scope>
    <source>
        <strain evidence="8 9">G9</strain>
    </source>
</reference>
<proteinExistence type="inferred from homology"/>
<comment type="similarity">
    <text evidence="1">Belongs to the sigma-70 factor family. ECF subfamily.</text>
</comment>
<dbReference type="PANTHER" id="PTHR43133">
    <property type="entry name" value="RNA POLYMERASE ECF-TYPE SIGMA FACTO"/>
    <property type="match status" value="1"/>
</dbReference>
<dbReference type="PANTHER" id="PTHR43133:SF58">
    <property type="entry name" value="ECF RNA POLYMERASE SIGMA FACTOR SIGD"/>
    <property type="match status" value="1"/>
</dbReference>
<dbReference type="NCBIfam" id="TIGR02937">
    <property type="entry name" value="sigma70-ECF"/>
    <property type="match status" value="1"/>
</dbReference>
<dbReference type="InterPro" id="IPR039425">
    <property type="entry name" value="RNA_pol_sigma-70-like"/>
</dbReference>
<organism evidence="8 9">
    <name type="scientific">Dyella telluris</name>
    <dbReference type="NCBI Taxonomy" id="2763498"/>
    <lineage>
        <taxon>Bacteria</taxon>
        <taxon>Pseudomonadati</taxon>
        <taxon>Pseudomonadota</taxon>
        <taxon>Gammaproteobacteria</taxon>
        <taxon>Lysobacterales</taxon>
        <taxon>Rhodanobacteraceae</taxon>
        <taxon>Dyella</taxon>
    </lineage>
</organism>
<gene>
    <name evidence="8" type="ORF">H8F01_20655</name>
</gene>
<evidence type="ECO:0000256" key="3">
    <source>
        <dbReference type="ARBA" id="ARBA00023082"/>
    </source>
</evidence>
<evidence type="ECO:0000259" key="7">
    <source>
        <dbReference type="Pfam" id="PF08281"/>
    </source>
</evidence>
<feature type="domain" description="RNA polymerase sigma-70 region 2" evidence="6">
    <location>
        <begin position="26"/>
        <end position="87"/>
    </location>
</feature>
<keyword evidence="3" id="KW-0731">Sigma factor</keyword>
<evidence type="ECO:0000256" key="4">
    <source>
        <dbReference type="ARBA" id="ARBA00023125"/>
    </source>
</evidence>
<protein>
    <submittedName>
        <fullName evidence="8">Sigma-70 family RNA polymerase sigma factor</fullName>
    </submittedName>
</protein>
<dbReference type="InterPro" id="IPR013324">
    <property type="entry name" value="RNA_pol_sigma_r3/r4-like"/>
</dbReference>
<dbReference type="Gene3D" id="1.10.10.10">
    <property type="entry name" value="Winged helix-like DNA-binding domain superfamily/Winged helix DNA-binding domain"/>
    <property type="match status" value="1"/>
</dbReference>
<keyword evidence="9" id="KW-1185">Reference proteome</keyword>
<dbReference type="InterPro" id="IPR007627">
    <property type="entry name" value="RNA_pol_sigma70_r2"/>
</dbReference>
<evidence type="ECO:0000256" key="5">
    <source>
        <dbReference type="ARBA" id="ARBA00023163"/>
    </source>
</evidence>
<keyword evidence="2" id="KW-0805">Transcription regulation</keyword>
<evidence type="ECO:0000313" key="8">
    <source>
        <dbReference type="EMBL" id="QNK01417.1"/>
    </source>
</evidence>